<accession>A0AAP4BEE8</accession>
<evidence type="ECO:0000313" key="6">
    <source>
        <dbReference type="Proteomes" id="UP001300383"/>
    </source>
</evidence>
<dbReference type="InterPro" id="IPR036052">
    <property type="entry name" value="TrpB-like_PALP_sf"/>
</dbReference>
<feature type="transmembrane region" description="Helical" evidence="3">
    <location>
        <begin position="215"/>
        <end position="236"/>
    </location>
</feature>
<dbReference type="Gene3D" id="3.40.50.1100">
    <property type="match status" value="3"/>
</dbReference>
<keyword evidence="2" id="KW-0663">Pyridoxal phosphate</keyword>
<sequence length="385" mass="42098">MDDRFEMIRNTHQASKKTDLSLWNEAAAREVRSFHETLSGYRPTPLVPLAGQAEKLGISGLYVKDESSRFGLNAFKALGASFAMGTAAKDWMPGEKHTFVTATDGNHGRGVAWMARQMGQKAVVYLPEGTAKSRLHNILAEGADAYITDLNYDDAVRLAASKEKEEGWILVQDTAWDGYERIPKLIMKGYLTMALEAYEELEAFGTRRKTRPTHIFLQAGVGSMAAAVAAFFLNVYREQPPVIVIVEPKKADCFFRSIRKGEGKPVAVTGKMDTMMAGLACGEPSALAWPILRDHAYAFISCHDCYAADGMRLLGKPLPGDKRIISGESGAVGPGVLSALMKDPELAEDKEALKLNEESVVLCFSTEGATDPEHYRAVVENGKSN</sequence>
<evidence type="ECO:0000259" key="4">
    <source>
        <dbReference type="Pfam" id="PF00291"/>
    </source>
</evidence>
<evidence type="ECO:0000256" key="1">
    <source>
        <dbReference type="ARBA" id="ARBA00001933"/>
    </source>
</evidence>
<protein>
    <submittedName>
        <fullName evidence="5">Diaminopropionate ammonia-lyase</fullName>
        <ecNumber evidence="5">4.3.1.15</ecNumber>
    </submittedName>
</protein>
<dbReference type="EMBL" id="JASGBQ010000023">
    <property type="protein sequence ID" value="MDI9243049.1"/>
    <property type="molecule type" value="Genomic_DNA"/>
</dbReference>
<keyword evidence="3" id="KW-0812">Transmembrane</keyword>
<dbReference type="GO" id="GO:0030170">
    <property type="term" value="F:pyridoxal phosphate binding"/>
    <property type="evidence" value="ECO:0007669"/>
    <property type="project" value="InterPro"/>
</dbReference>
<comment type="cofactor">
    <cofactor evidence="1">
        <name>pyridoxal 5'-phosphate</name>
        <dbReference type="ChEBI" id="CHEBI:597326"/>
    </cofactor>
</comment>
<dbReference type="NCBIfam" id="NF006058">
    <property type="entry name" value="PRK08206.1"/>
    <property type="match status" value="1"/>
</dbReference>
<organism evidence="5 6">
    <name type="scientific">Fusibacillus kribbianus</name>
    <dbReference type="NCBI Taxonomy" id="3044208"/>
    <lineage>
        <taxon>Bacteria</taxon>
        <taxon>Bacillati</taxon>
        <taxon>Bacillota</taxon>
        <taxon>Clostridia</taxon>
        <taxon>Lachnospirales</taxon>
        <taxon>Lachnospiraceae</taxon>
        <taxon>Fusibacillus</taxon>
    </lineage>
</organism>
<dbReference type="EC" id="4.3.1.15" evidence="5"/>
<evidence type="ECO:0000313" key="5">
    <source>
        <dbReference type="EMBL" id="MDI9243049.1"/>
    </source>
</evidence>
<dbReference type="GO" id="GO:0008838">
    <property type="term" value="F:diaminopropionate ammonia-lyase activity"/>
    <property type="evidence" value="ECO:0007669"/>
    <property type="project" value="UniProtKB-EC"/>
</dbReference>
<keyword evidence="5" id="KW-0456">Lyase</keyword>
<gene>
    <name evidence="5" type="ORF">QJ036_11295</name>
</gene>
<dbReference type="InterPro" id="IPR010081">
    <property type="entry name" value="DiNH2opropionate_NH3_lyase"/>
</dbReference>
<dbReference type="PANTHER" id="PTHR42937:SF1">
    <property type="entry name" value="DIAMINOPROPIONATE AMMONIA-LYASE"/>
    <property type="match status" value="1"/>
</dbReference>
<dbReference type="Proteomes" id="UP001300383">
    <property type="component" value="Unassembled WGS sequence"/>
</dbReference>
<keyword evidence="3" id="KW-1133">Transmembrane helix</keyword>
<dbReference type="GO" id="GO:1901605">
    <property type="term" value="P:alpha-amino acid metabolic process"/>
    <property type="evidence" value="ECO:0007669"/>
    <property type="project" value="UniProtKB-ARBA"/>
</dbReference>
<keyword evidence="6" id="KW-1185">Reference proteome</keyword>
<dbReference type="RefSeq" id="WP_283231479.1">
    <property type="nucleotide sequence ID" value="NZ_JASGBQ010000023.1"/>
</dbReference>
<dbReference type="NCBIfam" id="TIGR01747">
    <property type="entry name" value="diampropi_NH3ly"/>
    <property type="match status" value="1"/>
</dbReference>
<dbReference type="AlphaFoldDB" id="A0AAP4BEE8"/>
<dbReference type="PANTHER" id="PTHR42937">
    <property type="match status" value="1"/>
</dbReference>
<comment type="caution">
    <text evidence="5">The sequence shown here is derived from an EMBL/GenBank/DDBJ whole genome shotgun (WGS) entry which is preliminary data.</text>
</comment>
<evidence type="ECO:0000256" key="3">
    <source>
        <dbReference type="SAM" id="Phobius"/>
    </source>
</evidence>
<proteinExistence type="predicted"/>
<dbReference type="SUPFAM" id="SSF53686">
    <property type="entry name" value="Tryptophan synthase beta subunit-like PLP-dependent enzymes"/>
    <property type="match status" value="1"/>
</dbReference>
<reference evidence="5 6" key="1">
    <citation type="submission" date="2023-05" db="EMBL/GenBank/DDBJ databases">
        <title>[ruminococcus] sp. nov., isolated from a pig farm feces dump.</title>
        <authorList>
            <person name="Chang Y.-H."/>
        </authorList>
    </citation>
    <scope>NUCLEOTIDE SEQUENCE [LARGE SCALE GENOMIC DNA]</scope>
    <source>
        <strain evidence="5 6">YH-rum2234</strain>
    </source>
</reference>
<keyword evidence="3" id="KW-0472">Membrane</keyword>
<evidence type="ECO:0000256" key="2">
    <source>
        <dbReference type="ARBA" id="ARBA00022898"/>
    </source>
</evidence>
<name>A0AAP4BEE8_9FIRM</name>
<feature type="domain" description="Tryptophan synthase beta chain-like PALP" evidence="4">
    <location>
        <begin position="39"/>
        <end position="350"/>
    </location>
</feature>
<dbReference type="InterPro" id="IPR001926">
    <property type="entry name" value="TrpB-like_PALP"/>
</dbReference>
<dbReference type="Pfam" id="PF00291">
    <property type="entry name" value="PALP"/>
    <property type="match status" value="1"/>
</dbReference>